<protein>
    <submittedName>
        <fullName evidence="1">Uncharacterized protein</fullName>
    </submittedName>
</protein>
<dbReference type="EMBL" id="BK032511">
    <property type="protein sequence ID" value="DAF44532.1"/>
    <property type="molecule type" value="Genomic_DNA"/>
</dbReference>
<accession>A0A8S5S0G6</accession>
<evidence type="ECO:0000313" key="1">
    <source>
        <dbReference type="EMBL" id="DAF44532.1"/>
    </source>
</evidence>
<sequence>MEDSTYDVGTIKYQDYNVYLNINWGTSDYNINPSAICLYDQKWTGVNSDLAGKAILWNKVSEKEYGLHDNI</sequence>
<reference evidence="1" key="1">
    <citation type="journal article" date="2021" name="Proc. Natl. Acad. Sci. U.S.A.">
        <title>A Catalog of Tens of Thousands of Viruses from Human Metagenomes Reveals Hidden Associations with Chronic Diseases.</title>
        <authorList>
            <person name="Tisza M.J."/>
            <person name="Buck C.B."/>
        </authorList>
    </citation>
    <scope>NUCLEOTIDE SEQUENCE</scope>
    <source>
        <strain evidence="1">Ct8Lf7</strain>
    </source>
</reference>
<proteinExistence type="predicted"/>
<name>A0A8S5S0G6_9CAUD</name>
<organism evidence="1">
    <name type="scientific">Podoviridae sp. ct8Lf7</name>
    <dbReference type="NCBI Taxonomy" id="2827723"/>
    <lineage>
        <taxon>Viruses</taxon>
        <taxon>Duplodnaviria</taxon>
        <taxon>Heunggongvirae</taxon>
        <taxon>Uroviricota</taxon>
        <taxon>Caudoviricetes</taxon>
    </lineage>
</organism>